<keyword evidence="1" id="KW-0812">Transmembrane</keyword>
<evidence type="ECO:0000313" key="3">
    <source>
        <dbReference type="Proteomes" id="UP000476064"/>
    </source>
</evidence>
<dbReference type="Proteomes" id="UP000476064">
    <property type="component" value="Chromosome"/>
</dbReference>
<dbReference type="EMBL" id="CP048209">
    <property type="protein sequence ID" value="QHT62676.1"/>
    <property type="molecule type" value="Genomic_DNA"/>
</dbReference>
<dbReference type="RefSeq" id="WP_162359107.1">
    <property type="nucleotide sequence ID" value="NZ_CP048209.1"/>
</dbReference>
<keyword evidence="3" id="KW-1185">Reference proteome</keyword>
<feature type="transmembrane region" description="Helical" evidence="1">
    <location>
        <begin position="6"/>
        <end position="32"/>
    </location>
</feature>
<feature type="transmembrane region" description="Helical" evidence="1">
    <location>
        <begin position="127"/>
        <end position="146"/>
    </location>
</feature>
<sequence>MSQQIYVINAALAVLLLLLALCAGFMTGSLAFRKTGESLRHGAIATLSLLGAMSLISIGKVTMLIATYSYRSWFVLDSALLFLTLIMAPTAAIAVFSLPRLLQLAKLQPRLTESAVSRTKRRAASEVKLVVPIQVLVIEALLYAAINVFPLGMAHRKQVLIIGLFVLMSPAVLIWRQSIRRRRIHRDDGTSAVHYIKRIVFITMAFMLLAFGIIHTMNNAKTLSDDGAAERNDKLPFSITLSPVGYRSK</sequence>
<proteinExistence type="predicted"/>
<gene>
    <name evidence="2" type="ORF">GXP70_23650</name>
</gene>
<feature type="transmembrane region" description="Helical" evidence="1">
    <location>
        <begin position="158"/>
        <end position="175"/>
    </location>
</feature>
<keyword evidence="1" id="KW-1133">Transmembrane helix</keyword>
<dbReference type="KEGG" id="plyc:GXP70_23650"/>
<protein>
    <submittedName>
        <fullName evidence="2">Uncharacterized protein</fullName>
    </submittedName>
</protein>
<feature type="transmembrane region" description="Helical" evidence="1">
    <location>
        <begin position="80"/>
        <end position="102"/>
    </location>
</feature>
<organism evidence="2 3">
    <name type="scientific">Paenibacillus lycopersici</name>
    <dbReference type="NCBI Taxonomy" id="2704462"/>
    <lineage>
        <taxon>Bacteria</taxon>
        <taxon>Bacillati</taxon>
        <taxon>Bacillota</taxon>
        <taxon>Bacilli</taxon>
        <taxon>Bacillales</taxon>
        <taxon>Paenibacillaceae</taxon>
        <taxon>Paenibacillus</taxon>
    </lineage>
</organism>
<evidence type="ECO:0000256" key="1">
    <source>
        <dbReference type="SAM" id="Phobius"/>
    </source>
</evidence>
<name>A0A6C0FZZ9_9BACL</name>
<keyword evidence="1" id="KW-0472">Membrane</keyword>
<accession>A0A6C0FZZ9</accession>
<evidence type="ECO:0000313" key="2">
    <source>
        <dbReference type="EMBL" id="QHT62676.1"/>
    </source>
</evidence>
<dbReference type="AlphaFoldDB" id="A0A6C0FZZ9"/>
<feature type="transmembrane region" description="Helical" evidence="1">
    <location>
        <begin position="195"/>
        <end position="214"/>
    </location>
</feature>
<feature type="transmembrane region" description="Helical" evidence="1">
    <location>
        <begin position="44"/>
        <end position="68"/>
    </location>
</feature>
<reference evidence="2 3" key="1">
    <citation type="submission" date="2020-01" db="EMBL/GenBank/DDBJ databases">
        <title>Paenibacillus sp. nov., isolated from tomato rhizosphere.</title>
        <authorList>
            <person name="Weon H.-Y."/>
            <person name="Lee S.A."/>
        </authorList>
    </citation>
    <scope>NUCLEOTIDE SEQUENCE [LARGE SCALE GENOMIC DNA]</scope>
    <source>
        <strain evidence="2 3">12200R-189</strain>
    </source>
</reference>